<reference evidence="1" key="1">
    <citation type="journal article" date="2022" name="Int. J. Mol. Sci.">
        <title>Draft Genome of Tanacetum Coccineum: Genomic Comparison of Closely Related Tanacetum-Family Plants.</title>
        <authorList>
            <person name="Yamashiro T."/>
            <person name="Shiraishi A."/>
            <person name="Nakayama K."/>
            <person name="Satake H."/>
        </authorList>
    </citation>
    <scope>NUCLEOTIDE SEQUENCE</scope>
</reference>
<comment type="caution">
    <text evidence="1">The sequence shown here is derived from an EMBL/GenBank/DDBJ whole genome shotgun (WGS) entry which is preliminary data.</text>
</comment>
<organism evidence="1 2">
    <name type="scientific">Tanacetum coccineum</name>
    <dbReference type="NCBI Taxonomy" id="301880"/>
    <lineage>
        <taxon>Eukaryota</taxon>
        <taxon>Viridiplantae</taxon>
        <taxon>Streptophyta</taxon>
        <taxon>Embryophyta</taxon>
        <taxon>Tracheophyta</taxon>
        <taxon>Spermatophyta</taxon>
        <taxon>Magnoliopsida</taxon>
        <taxon>eudicotyledons</taxon>
        <taxon>Gunneridae</taxon>
        <taxon>Pentapetalae</taxon>
        <taxon>asterids</taxon>
        <taxon>campanulids</taxon>
        <taxon>Asterales</taxon>
        <taxon>Asteraceae</taxon>
        <taxon>Asteroideae</taxon>
        <taxon>Anthemideae</taxon>
        <taxon>Anthemidinae</taxon>
        <taxon>Tanacetum</taxon>
    </lineage>
</organism>
<accession>A0ABQ5DKA9</accession>
<keyword evidence="2" id="KW-1185">Reference proteome</keyword>
<proteinExistence type="predicted"/>
<dbReference type="EMBL" id="BQNB010015377">
    <property type="protein sequence ID" value="GJT39323.1"/>
    <property type="molecule type" value="Genomic_DNA"/>
</dbReference>
<sequence length="331" mass="37860">MPKIRTDIVSKSINSTIDITSRITNDSSPTNDLGSNLSNVPSSSNSLADCSNHPIRFLNHNLFSVDQFCDADLELAFRKSTCFVRDLQGNDQLTAKRSRFKTKIVPSSKGRLNLLHIDLCGPMRIESINGKIYIMVIVDDYSRYTWTHFLISKDETPEVLKDFLKMIQQNLQAQSFVRRILHCRKFECAKSSALSDNSQQQDTKPTLNIPPIIEPITPTTNVYVEENNTDQAKYARFQPYEFINPLCTPVQEVPESSSRNFDTSNMHTFYQRHRSNYHWNKDHPLEQVGGNPSKPVQTRRQLSTYPEMCMFALTVSTAKLINFKEAMADHA</sequence>
<dbReference type="PANTHER" id="PTHR42648:SF21">
    <property type="entry name" value="CYSTEINE-RICH RLK (RECEPTOR-LIKE PROTEIN KINASE) 8"/>
    <property type="match status" value="1"/>
</dbReference>
<reference evidence="1" key="2">
    <citation type="submission" date="2022-01" db="EMBL/GenBank/DDBJ databases">
        <authorList>
            <person name="Yamashiro T."/>
            <person name="Shiraishi A."/>
            <person name="Satake H."/>
            <person name="Nakayama K."/>
        </authorList>
    </citation>
    <scope>NUCLEOTIDE SEQUENCE</scope>
</reference>
<dbReference type="InterPro" id="IPR036397">
    <property type="entry name" value="RNaseH_sf"/>
</dbReference>
<name>A0ABQ5DKA9_9ASTR</name>
<evidence type="ECO:0000313" key="2">
    <source>
        <dbReference type="Proteomes" id="UP001151760"/>
    </source>
</evidence>
<dbReference type="InterPro" id="IPR012337">
    <property type="entry name" value="RNaseH-like_sf"/>
</dbReference>
<evidence type="ECO:0000313" key="1">
    <source>
        <dbReference type="EMBL" id="GJT39323.1"/>
    </source>
</evidence>
<dbReference type="Proteomes" id="UP001151760">
    <property type="component" value="Unassembled WGS sequence"/>
</dbReference>
<dbReference type="InterPro" id="IPR039537">
    <property type="entry name" value="Retrotran_Ty1/copia-like"/>
</dbReference>
<gene>
    <name evidence="1" type="ORF">Tco_0939188</name>
</gene>
<protein>
    <submittedName>
        <fullName evidence="1">Retrovirus-related pol polyprotein from transposon TNT 1-94</fullName>
    </submittedName>
</protein>
<dbReference type="PANTHER" id="PTHR42648">
    <property type="entry name" value="TRANSPOSASE, PUTATIVE-RELATED"/>
    <property type="match status" value="1"/>
</dbReference>
<dbReference type="Gene3D" id="3.30.420.10">
    <property type="entry name" value="Ribonuclease H-like superfamily/Ribonuclease H"/>
    <property type="match status" value="1"/>
</dbReference>
<dbReference type="SUPFAM" id="SSF53098">
    <property type="entry name" value="Ribonuclease H-like"/>
    <property type="match status" value="1"/>
</dbReference>